<dbReference type="EMBL" id="FOYX01000003">
    <property type="protein sequence ID" value="SFR84119.1"/>
    <property type="molecule type" value="Genomic_DNA"/>
</dbReference>
<dbReference type="STRING" id="440514.SAMN04488010_3251"/>
<organism evidence="1 2">
    <name type="scientific">Maribacter stanieri</name>
    <dbReference type="NCBI Taxonomy" id="440514"/>
    <lineage>
        <taxon>Bacteria</taxon>
        <taxon>Pseudomonadati</taxon>
        <taxon>Bacteroidota</taxon>
        <taxon>Flavobacteriia</taxon>
        <taxon>Flavobacteriales</taxon>
        <taxon>Flavobacteriaceae</taxon>
        <taxon>Maribacter</taxon>
    </lineage>
</organism>
<accession>A0A1I6JYR1</accession>
<dbReference type="AlphaFoldDB" id="A0A1I6JYR1"/>
<dbReference type="Proteomes" id="UP000199462">
    <property type="component" value="Unassembled WGS sequence"/>
</dbReference>
<name>A0A1I6JYR1_9FLAO</name>
<reference evidence="2" key="1">
    <citation type="submission" date="2016-10" db="EMBL/GenBank/DDBJ databases">
        <authorList>
            <person name="Varghese N."/>
            <person name="Submissions S."/>
        </authorList>
    </citation>
    <scope>NUCLEOTIDE SEQUENCE [LARGE SCALE GENOMIC DNA]</scope>
    <source>
        <strain evidence="2">DSM 19891</strain>
    </source>
</reference>
<proteinExistence type="predicted"/>
<keyword evidence="2" id="KW-1185">Reference proteome</keyword>
<protein>
    <submittedName>
        <fullName evidence="1">Uncharacterized protein</fullName>
    </submittedName>
</protein>
<evidence type="ECO:0000313" key="1">
    <source>
        <dbReference type="EMBL" id="SFR84119.1"/>
    </source>
</evidence>
<evidence type="ECO:0000313" key="2">
    <source>
        <dbReference type="Proteomes" id="UP000199462"/>
    </source>
</evidence>
<sequence length="259" mass="30322">MNYFGCLKGEKLNELSAEQRLKHFKTKKLFVTTRVLNLPSNTPINLLDANNFKVRLESSKELLDTYYKFLIHTYQEYINNVFINFFHQFNNQIIGLKKKEAKMVGRVLYVSIINNKTSPNFDFVHMVENANGIPKLENTPKLELYYVKRDALKQRAINEHPNGLDEFLLGNSNHFDLKIKDDVAIFKEIIQFEGELKIILALNDEYQFEKNKTFQSPTIDNTNIEKPNLSVNSKAFKNKIPTEEEMDAYLMKHVFSENK</sequence>
<gene>
    <name evidence="1" type="ORF">SAMN04488010_3251</name>
</gene>